<dbReference type="AlphaFoldDB" id="A0A0E0JM48"/>
<feature type="compositionally biased region" description="Basic residues" evidence="1">
    <location>
        <begin position="10"/>
        <end position="33"/>
    </location>
</feature>
<dbReference type="Gramene" id="OPUNC01G25620.1">
    <property type="protein sequence ID" value="OPUNC01G25620.1"/>
    <property type="gene ID" value="OPUNC01G25620"/>
</dbReference>
<feature type="compositionally biased region" description="Basic and acidic residues" evidence="1">
    <location>
        <begin position="204"/>
        <end position="221"/>
    </location>
</feature>
<protein>
    <submittedName>
        <fullName evidence="2">Uncharacterized protein</fullName>
    </submittedName>
</protein>
<feature type="compositionally biased region" description="Low complexity" evidence="1">
    <location>
        <begin position="155"/>
        <end position="182"/>
    </location>
</feature>
<proteinExistence type="predicted"/>
<feature type="region of interest" description="Disordered" evidence="1">
    <location>
        <begin position="149"/>
        <end position="221"/>
    </location>
</feature>
<dbReference type="Proteomes" id="UP000026962">
    <property type="component" value="Chromosome 1"/>
</dbReference>
<name>A0A0E0JM48_ORYPU</name>
<evidence type="ECO:0000256" key="1">
    <source>
        <dbReference type="SAM" id="MobiDB-lite"/>
    </source>
</evidence>
<accession>A0A0E0JM48</accession>
<reference evidence="2" key="2">
    <citation type="submission" date="2018-05" db="EMBL/GenBank/DDBJ databases">
        <title>OpunRS2 (Oryza punctata Reference Sequence Version 2).</title>
        <authorList>
            <person name="Zhang J."/>
            <person name="Kudrna D."/>
            <person name="Lee S."/>
            <person name="Talag J."/>
            <person name="Welchert J."/>
            <person name="Wing R.A."/>
        </authorList>
    </citation>
    <scope>NUCLEOTIDE SEQUENCE [LARGE SCALE GENOMIC DNA]</scope>
</reference>
<reference evidence="2" key="1">
    <citation type="submission" date="2015-04" db="UniProtKB">
        <authorList>
            <consortium name="EnsemblPlants"/>
        </authorList>
    </citation>
    <scope>IDENTIFICATION</scope>
</reference>
<evidence type="ECO:0000313" key="3">
    <source>
        <dbReference type="Proteomes" id="UP000026962"/>
    </source>
</evidence>
<dbReference type="HOGENOM" id="CLU_075423_0_0_1"/>
<organism evidence="2">
    <name type="scientific">Oryza punctata</name>
    <name type="common">Red rice</name>
    <dbReference type="NCBI Taxonomy" id="4537"/>
    <lineage>
        <taxon>Eukaryota</taxon>
        <taxon>Viridiplantae</taxon>
        <taxon>Streptophyta</taxon>
        <taxon>Embryophyta</taxon>
        <taxon>Tracheophyta</taxon>
        <taxon>Spermatophyta</taxon>
        <taxon>Magnoliopsida</taxon>
        <taxon>Liliopsida</taxon>
        <taxon>Poales</taxon>
        <taxon>Poaceae</taxon>
        <taxon>BOP clade</taxon>
        <taxon>Oryzoideae</taxon>
        <taxon>Oryzeae</taxon>
        <taxon>Oryzinae</taxon>
        <taxon>Oryza</taxon>
    </lineage>
</organism>
<sequence>MRLQELGGPFRRHQHPRHARAAAPSHRRRRRLAARAPVSSFGRHGRRPGRRVVVVAADVVIGVDVQVRQPRSRQRRLRLLALATAGVRGLGGGAPVVGDPRPHAFPQLPGRLGEALEAHGQRHGRRVEDVALHEDPLLGERLAHLQREPGAQRVAADAHAPAAEPARGGAQGAQRAGEADGALEAVPREEPEVVGDVAPESGCLEERAPQRHDGGGRARGAERDVVVERGLAIPLQHGAVDGAVALVDEHLG</sequence>
<feature type="region of interest" description="Disordered" evidence="1">
    <location>
        <begin position="1"/>
        <end position="47"/>
    </location>
</feature>
<evidence type="ECO:0000313" key="2">
    <source>
        <dbReference type="EnsemblPlants" id="OPUNC01G25620.1"/>
    </source>
</evidence>
<dbReference type="EnsemblPlants" id="OPUNC01G25620.1">
    <property type="protein sequence ID" value="OPUNC01G25620.1"/>
    <property type="gene ID" value="OPUNC01G25620"/>
</dbReference>
<keyword evidence="3" id="KW-1185">Reference proteome</keyword>